<evidence type="ECO:0000256" key="2">
    <source>
        <dbReference type="ARBA" id="ARBA00022679"/>
    </source>
</evidence>
<dbReference type="AlphaFoldDB" id="A0A9D1REP0"/>
<name>A0A9D1REP0_9BACT</name>
<reference evidence="3" key="1">
    <citation type="journal article" date="2021" name="PeerJ">
        <title>Extensive microbial diversity within the chicken gut microbiome revealed by metagenomics and culture.</title>
        <authorList>
            <person name="Gilroy R."/>
            <person name="Ravi A."/>
            <person name="Getino M."/>
            <person name="Pursley I."/>
            <person name="Horton D.L."/>
            <person name="Alikhan N.F."/>
            <person name="Baker D."/>
            <person name="Gharbi K."/>
            <person name="Hall N."/>
            <person name="Watson M."/>
            <person name="Adriaenssens E.M."/>
            <person name="Foster-Nyarko E."/>
            <person name="Jarju S."/>
            <person name="Secka A."/>
            <person name="Antonio M."/>
            <person name="Oren A."/>
            <person name="Chaudhuri R.R."/>
            <person name="La Ragione R."/>
            <person name="Hildebrand F."/>
            <person name="Pallen M.J."/>
        </authorList>
    </citation>
    <scope>NUCLEOTIDE SEQUENCE</scope>
    <source>
        <strain evidence="3">Gambia16-930</strain>
    </source>
</reference>
<gene>
    <name evidence="3" type="ORF">IAC47_00440</name>
</gene>
<dbReference type="PANTHER" id="PTHR30160">
    <property type="entry name" value="TETRAACYLDISACCHARIDE 4'-KINASE-RELATED"/>
    <property type="match status" value="1"/>
</dbReference>
<evidence type="ECO:0000256" key="1">
    <source>
        <dbReference type="ARBA" id="ARBA00022676"/>
    </source>
</evidence>
<dbReference type="CDD" id="cd03789">
    <property type="entry name" value="GT9_LPS_heptosyltransferase"/>
    <property type="match status" value="1"/>
</dbReference>
<keyword evidence="2" id="KW-0808">Transferase</keyword>
<sequence length="325" mass="36937">MKARKILVIRFSSIGDIVLTTPVVRAVKEQLPSVRLHYLTKAVNTPLLENNPYIDKVIPLADDFSSTVSFLKEQDYDCIVDLHKNIRSFRVRLALRKKCFSFDKLDFKKMLLVRFKLNLLPERHIVDRYFDAVKSLHVSNDGKGLDYFFCEKDHKSFEELPEDFKEGYVAIVVGSRHNTKQMPEDILTKICNGIKKHIVLLGGKTDREKANNISETAGAKVFNACGLYDIGQSAMLLNKSLGVITPDTGLMHIAAALDKNIICLWGNTVTDFGMYPYRKKASCATTCNFEVEGLSCRPCSKLGFDRCPRKHFNCMEKQDTERIVN</sequence>
<evidence type="ECO:0000313" key="3">
    <source>
        <dbReference type="EMBL" id="HIW86733.1"/>
    </source>
</evidence>
<dbReference type="InterPro" id="IPR002201">
    <property type="entry name" value="Glyco_trans_9"/>
</dbReference>
<dbReference type="GO" id="GO:0008713">
    <property type="term" value="F:ADP-heptose-lipopolysaccharide heptosyltransferase activity"/>
    <property type="evidence" value="ECO:0007669"/>
    <property type="project" value="TreeGrafter"/>
</dbReference>
<dbReference type="Proteomes" id="UP000824267">
    <property type="component" value="Unassembled WGS sequence"/>
</dbReference>
<dbReference type="GO" id="GO:0009244">
    <property type="term" value="P:lipopolysaccharide core region biosynthetic process"/>
    <property type="evidence" value="ECO:0007669"/>
    <property type="project" value="TreeGrafter"/>
</dbReference>
<protein>
    <submittedName>
        <fullName evidence="3">Glycosyltransferase family 9 protein</fullName>
    </submittedName>
</protein>
<organism evidence="3 4">
    <name type="scientific">Candidatus Onthomorpha intestinigallinarum</name>
    <dbReference type="NCBI Taxonomy" id="2840880"/>
    <lineage>
        <taxon>Bacteria</taxon>
        <taxon>Pseudomonadati</taxon>
        <taxon>Bacteroidota</taxon>
        <taxon>Bacteroidia</taxon>
        <taxon>Bacteroidales</taxon>
        <taxon>Candidatus Onthomorpha</taxon>
    </lineage>
</organism>
<dbReference type="PANTHER" id="PTHR30160:SF1">
    <property type="entry name" value="LIPOPOLYSACCHARIDE 1,2-N-ACETYLGLUCOSAMINETRANSFERASE-RELATED"/>
    <property type="match status" value="1"/>
</dbReference>
<feature type="non-terminal residue" evidence="3">
    <location>
        <position position="325"/>
    </location>
</feature>
<proteinExistence type="predicted"/>
<dbReference type="EMBL" id="DXGG01000015">
    <property type="protein sequence ID" value="HIW86733.1"/>
    <property type="molecule type" value="Genomic_DNA"/>
</dbReference>
<dbReference type="SUPFAM" id="SSF53756">
    <property type="entry name" value="UDP-Glycosyltransferase/glycogen phosphorylase"/>
    <property type="match status" value="1"/>
</dbReference>
<comment type="caution">
    <text evidence="3">The sequence shown here is derived from an EMBL/GenBank/DDBJ whole genome shotgun (WGS) entry which is preliminary data.</text>
</comment>
<dbReference type="Gene3D" id="3.40.50.2000">
    <property type="entry name" value="Glycogen Phosphorylase B"/>
    <property type="match status" value="2"/>
</dbReference>
<evidence type="ECO:0000313" key="4">
    <source>
        <dbReference type="Proteomes" id="UP000824267"/>
    </source>
</evidence>
<accession>A0A9D1REP0</accession>
<dbReference type="GO" id="GO:0005829">
    <property type="term" value="C:cytosol"/>
    <property type="evidence" value="ECO:0007669"/>
    <property type="project" value="TreeGrafter"/>
</dbReference>
<dbReference type="InterPro" id="IPR051199">
    <property type="entry name" value="LPS_LOS_Heptosyltrfase"/>
</dbReference>
<reference evidence="3" key="2">
    <citation type="submission" date="2021-04" db="EMBL/GenBank/DDBJ databases">
        <authorList>
            <person name="Gilroy R."/>
        </authorList>
    </citation>
    <scope>NUCLEOTIDE SEQUENCE</scope>
    <source>
        <strain evidence="3">Gambia16-930</strain>
    </source>
</reference>
<dbReference type="Pfam" id="PF01075">
    <property type="entry name" value="Glyco_transf_9"/>
    <property type="match status" value="1"/>
</dbReference>
<keyword evidence="1" id="KW-0328">Glycosyltransferase</keyword>